<dbReference type="InterPro" id="IPR049996">
    <property type="entry name" value="Slr7037-like"/>
</dbReference>
<proteinExistence type="predicted"/>
<evidence type="ECO:0000313" key="3">
    <source>
        <dbReference type="EMBL" id="MFL9461280.1"/>
    </source>
</evidence>
<dbReference type="EMBL" id="JBFQGM010000004">
    <property type="protein sequence ID" value="MFL9461351.1"/>
    <property type="molecule type" value="Genomic_DNA"/>
</dbReference>
<dbReference type="Proteomes" id="UP001628874">
    <property type="component" value="Unassembled WGS sequence"/>
</dbReference>
<keyword evidence="5" id="KW-1185">Reference proteome</keyword>
<comment type="caution">
    <text evidence="4">The sequence shown here is derived from an EMBL/GenBank/DDBJ whole genome shotgun (WGS) entry which is preliminary data.</text>
</comment>
<dbReference type="NCBIfam" id="NF042913">
    <property type="entry name" value="CyRepA1"/>
    <property type="match status" value="1"/>
</dbReference>
<organism evidence="4 5">
    <name type="scientific">Scytonema tolypothrichoides VB-61278_2</name>
    <dbReference type="NCBI Taxonomy" id="3232314"/>
    <lineage>
        <taxon>Bacteria</taxon>
        <taxon>Bacillati</taxon>
        <taxon>Cyanobacteriota</taxon>
        <taxon>Cyanophyceae</taxon>
        <taxon>Nostocales</taxon>
        <taxon>Scytonemataceae</taxon>
        <taxon>Scytonema</taxon>
    </lineage>
</organism>
<protein>
    <submittedName>
        <fullName evidence="4">Plasmid replication protein, CyRepA1 family</fullName>
    </submittedName>
</protein>
<dbReference type="SUPFAM" id="SSF52540">
    <property type="entry name" value="P-loop containing nucleoside triphosphate hydrolases"/>
    <property type="match status" value="1"/>
</dbReference>
<dbReference type="PANTHER" id="PTHR34985:SF1">
    <property type="entry name" value="SLR0554 PROTEIN"/>
    <property type="match status" value="1"/>
</dbReference>
<dbReference type="PANTHER" id="PTHR34985">
    <property type="entry name" value="SLR0554 PROTEIN"/>
    <property type="match status" value="1"/>
</dbReference>
<dbReference type="EMBL" id="JBFQGM010000004">
    <property type="protein sequence ID" value="MFL9461280.1"/>
    <property type="molecule type" value="Genomic_DNA"/>
</dbReference>
<evidence type="ECO:0000256" key="1">
    <source>
        <dbReference type="SAM" id="MobiDB-lite"/>
    </source>
</evidence>
<evidence type="ECO:0000313" key="4">
    <source>
        <dbReference type="EMBL" id="MFL9461351.1"/>
    </source>
</evidence>
<feature type="domain" description="DUF3854" evidence="2">
    <location>
        <begin position="155"/>
        <end position="275"/>
    </location>
</feature>
<feature type="region of interest" description="Disordered" evidence="1">
    <location>
        <begin position="1019"/>
        <end position="1044"/>
    </location>
</feature>
<sequence length="1110" mass="126258">MIDPKHLHEWFGSAVDESIIQLNVKTLSGNLALEHLLYALREDARRNDRRLRDKYLRQYDHVLKGGWWVSGLDPLNDWEPMEWGRFKPDFARMGWDKEAQKPIEKRVKYESPPKTSNRVTYLRVPLHTWEMVSKRYGVPMPEQIVTTEAGEAIGFWAWVVANPKIPIILAEGEKKSASLLSLGFVSAALPGIWGGRVGDGELERMHPDLIPVAQTGREFVVLFDYETKPSTRKQLYKATKRTGWAITRQACRCKVALLPGQEKGVDDWISVLGKKSNQAVTALIGDARTLSEYQAEIRINRTRGLHKYQPNITVNTRYLSDAVTKLPDSGLVGLQSDMGTGKTELLSRWRKEHPEESFLNNGHRVNLLRNLAGRLETVMYNAVNGGSLGETKALSITIDSLYKMANNLQAYGCVFVDEACQYLAHLLKSKTCRNHRASILEVLEAVVYRAKLVVLADAHLDDLTIEFFHAMRPQGESPFIIQNNWKSGGREVFWYEGTNSSALIAQIHAQVLTGNKAIVVSDSKRFIKKLERSFLMLGNVLHSDTQDDTPEPEADRQLRVWAIHSENSGSEENQLFIQEINTALKSIDVLLTSPSLGTGVDISVDYFDIIFGAFHAVSQSANECAQQLWRNRTNIPMHVWVAERPPFGYNETNPKRIKERYLQKNEMTAFLIRIDRETGKRGVEKDWALDISCQLEAQRNLSINNLRLDLRSLLEDMGNTIIPMGDGVNEAAKDLMKTASSILDLEHYAAVANAKDIDRKTYDARQKQDYLKPDEILECEKFRIFDSYGMPVTPELVEKDDSGRLIRKLVSLEAILLPPGEVIVDDLGREFQTPPELVAERDKQERERLTICTDWGNYSTTWQMRHSLGLRDVLISMMLKGQEFTGTEEILLNLRERSHQFAPHIKQILGITIPVEDVSPMWILGTYLEQLGLSTVSRRTGTRGHRVRQYTLNPEDLAFAQQVLEYRQKRRVDKERQRQLDKEAAERLTAGMLSQYGIKSESPPVSTPPPFIGGKYFARGSGHQSTPAENEHPNQLNEESTETNPFTDRAKKVTRLVMNSLRFGVEAVKDLLKPLSYDEKWAVISLWGDENPSQFERFASMAPDWVEWCS</sequence>
<reference evidence="4 5" key="1">
    <citation type="submission" date="2024-07" db="EMBL/GenBank/DDBJ databases">
        <authorList>
            <person name="Tripathy S."/>
        </authorList>
    </citation>
    <scope>NUCLEOTIDE SEQUENCE [LARGE SCALE GENOMIC DNA]</scope>
    <source>
        <strain evidence="4 5">VB-61278_2</strain>
    </source>
</reference>
<dbReference type="RefSeq" id="WP_038091982.1">
    <property type="nucleotide sequence ID" value="NZ_JBFQGM010000004.1"/>
</dbReference>
<evidence type="ECO:0000259" key="2">
    <source>
        <dbReference type="Pfam" id="PF12965"/>
    </source>
</evidence>
<name>A0ABW8WK44_9CYAN</name>
<dbReference type="InterPro" id="IPR027417">
    <property type="entry name" value="P-loop_NTPase"/>
</dbReference>
<dbReference type="Pfam" id="PF12965">
    <property type="entry name" value="DUF3854"/>
    <property type="match status" value="1"/>
</dbReference>
<dbReference type="InterPro" id="IPR024385">
    <property type="entry name" value="DUF3854"/>
</dbReference>
<gene>
    <name evidence="3" type="ORF">AB0759_11645</name>
    <name evidence="4" type="ORF">AB0759_12000</name>
</gene>
<evidence type="ECO:0000313" key="5">
    <source>
        <dbReference type="Proteomes" id="UP001628874"/>
    </source>
</evidence>
<accession>A0ABW8WK44</accession>
<feature type="compositionally biased region" description="Polar residues" evidence="1">
    <location>
        <begin position="1022"/>
        <end position="1044"/>
    </location>
</feature>